<proteinExistence type="predicted"/>
<organism evidence="1 2">
    <name type="scientific">Amphibalanus amphitrite</name>
    <name type="common">Striped barnacle</name>
    <name type="synonym">Balanus amphitrite</name>
    <dbReference type="NCBI Taxonomy" id="1232801"/>
    <lineage>
        <taxon>Eukaryota</taxon>
        <taxon>Metazoa</taxon>
        <taxon>Ecdysozoa</taxon>
        <taxon>Arthropoda</taxon>
        <taxon>Crustacea</taxon>
        <taxon>Multicrustacea</taxon>
        <taxon>Cirripedia</taxon>
        <taxon>Thoracica</taxon>
        <taxon>Thoracicalcarea</taxon>
        <taxon>Balanomorpha</taxon>
        <taxon>Balanoidea</taxon>
        <taxon>Balanidae</taxon>
        <taxon>Amphibalaninae</taxon>
        <taxon>Amphibalanus</taxon>
    </lineage>
</organism>
<gene>
    <name evidence="1" type="ORF">FJT64_004495</name>
</gene>
<evidence type="ECO:0000313" key="2">
    <source>
        <dbReference type="Proteomes" id="UP000440578"/>
    </source>
</evidence>
<sequence length="76" mass="8291">MYLLIPDPRIKARSGGSTLAPFKVTPMIQLGGRDGGGDRPYMGGCCPRCTPHSKVRVTQSSHCCVYRALWSYDVCA</sequence>
<dbReference type="Proteomes" id="UP000440578">
    <property type="component" value="Unassembled WGS sequence"/>
</dbReference>
<reference evidence="1 2" key="1">
    <citation type="submission" date="2019-07" db="EMBL/GenBank/DDBJ databases">
        <title>Draft genome assembly of a fouling barnacle, Amphibalanus amphitrite (Darwin, 1854): The first reference genome for Thecostraca.</title>
        <authorList>
            <person name="Kim W."/>
        </authorList>
    </citation>
    <scope>NUCLEOTIDE SEQUENCE [LARGE SCALE GENOMIC DNA]</scope>
    <source>
        <strain evidence="1">SNU_AA5</strain>
        <tissue evidence="1">Soma without cirri and trophi</tissue>
    </source>
</reference>
<comment type="caution">
    <text evidence="1">The sequence shown here is derived from an EMBL/GenBank/DDBJ whole genome shotgun (WGS) entry which is preliminary data.</text>
</comment>
<accession>A0A6A4VZ08</accession>
<evidence type="ECO:0000313" key="1">
    <source>
        <dbReference type="EMBL" id="KAF0298129.1"/>
    </source>
</evidence>
<dbReference type="EMBL" id="VIIS01001443">
    <property type="protein sequence ID" value="KAF0298129.1"/>
    <property type="molecule type" value="Genomic_DNA"/>
</dbReference>
<keyword evidence="2" id="KW-1185">Reference proteome</keyword>
<protein>
    <submittedName>
        <fullName evidence="1">Uncharacterized protein</fullName>
    </submittedName>
</protein>
<dbReference type="AlphaFoldDB" id="A0A6A4VZ08"/>
<name>A0A6A4VZ08_AMPAM</name>